<evidence type="ECO:0000256" key="2">
    <source>
        <dbReference type="ARBA" id="ARBA00022679"/>
    </source>
</evidence>
<comment type="similarity">
    <text evidence="1">Belongs to the P-Pant transferase superfamily. Gsp/Sfp/HetI/AcpT family.</text>
</comment>
<feature type="region of interest" description="Disordered" evidence="3">
    <location>
        <begin position="1"/>
        <end position="57"/>
    </location>
</feature>
<dbReference type="GO" id="GO:0019878">
    <property type="term" value="P:lysine biosynthetic process via aminoadipic acid"/>
    <property type="evidence" value="ECO:0007669"/>
    <property type="project" value="TreeGrafter"/>
</dbReference>
<keyword evidence="2 6" id="KW-0808">Transferase</keyword>
<protein>
    <submittedName>
        <fullName evidence="6">4'-phosphopantetheinyl transferase superfamily protein</fullName>
    </submittedName>
</protein>
<sequence length="276" mass="30804">MRRWRCSSTTAGTSSTTRTGRRWRASWSPGSRRVGNSPPPPTTSTSRRLRPLPPDAGDPMSTVLVFDIDRLPDDGTARFRRAVPADRRGRADNFHFPDDRKRCLAAGVLLRYALLVGHGLREHELHLSRNKFGKPCLTHRPDLHFNLSHAGRWVVCATSGTRIGVDIEHVAAGTRDIAHRFAPDEHAYVAAAPPAERARRLIQVWTRKESYLKCVGRGLTTPLNSFSTHPSNPSPSPGLFLKQIPHDDDYWLAECSEDDSPIDLRHTTTEALLAVC</sequence>
<dbReference type="InterPro" id="IPR037143">
    <property type="entry name" value="4-PPantetheinyl_Trfase_dom_sf"/>
</dbReference>
<dbReference type="Pfam" id="PF22624">
    <property type="entry name" value="AASDHPPT_N"/>
    <property type="match status" value="1"/>
</dbReference>
<evidence type="ECO:0000259" key="4">
    <source>
        <dbReference type="Pfam" id="PF01648"/>
    </source>
</evidence>
<dbReference type="Pfam" id="PF01648">
    <property type="entry name" value="ACPS"/>
    <property type="match status" value="1"/>
</dbReference>
<dbReference type="PANTHER" id="PTHR12215">
    <property type="entry name" value="PHOSPHOPANTETHEINE TRANSFERASE"/>
    <property type="match status" value="1"/>
</dbReference>
<dbReference type="GO" id="GO:0000287">
    <property type="term" value="F:magnesium ion binding"/>
    <property type="evidence" value="ECO:0007669"/>
    <property type="project" value="InterPro"/>
</dbReference>
<gene>
    <name evidence="6" type="ORF">D3105_28735</name>
</gene>
<evidence type="ECO:0000256" key="1">
    <source>
        <dbReference type="ARBA" id="ARBA00010990"/>
    </source>
</evidence>
<accession>A0A423US72</accession>
<evidence type="ECO:0000256" key="3">
    <source>
        <dbReference type="SAM" id="MobiDB-lite"/>
    </source>
</evidence>
<evidence type="ECO:0000313" key="6">
    <source>
        <dbReference type="EMBL" id="ROV65197.1"/>
    </source>
</evidence>
<dbReference type="PANTHER" id="PTHR12215:SF10">
    <property type="entry name" value="L-AMINOADIPATE-SEMIALDEHYDE DEHYDROGENASE-PHOSPHOPANTETHEINYL TRANSFERASE"/>
    <property type="match status" value="1"/>
</dbReference>
<dbReference type="InterPro" id="IPR008278">
    <property type="entry name" value="4-PPantetheinyl_Trfase_dom"/>
</dbReference>
<dbReference type="GO" id="GO:0008897">
    <property type="term" value="F:holo-[acyl-carrier-protein] synthase activity"/>
    <property type="evidence" value="ECO:0007669"/>
    <property type="project" value="InterPro"/>
</dbReference>
<name>A0A423US72_STRGL</name>
<organism evidence="6 7">
    <name type="scientific">Streptomyces globisporus</name>
    <dbReference type="NCBI Taxonomy" id="1908"/>
    <lineage>
        <taxon>Bacteria</taxon>
        <taxon>Bacillati</taxon>
        <taxon>Actinomycetota</taxon>
        <taxon>Actinomycetes</taxon>
        <taxon>Kitasatosporales</taxon>
        <taxon>Streptomycetaceae</taxon>
        <taxon>Streptomyces</taxon>
    </lineage>
</organism>
<evidence type="ECO:0000259" key="5">
    <source>
        <dbReference type="Pfam" id="PF22624"/>
    </source>
</evidence>
<dbReference type="Proteomes" id="UP000285596">
    <property type="component" value="Unassembled WGS sequence"/>
</dbReference>
<comment type="caution">
    <text evidence="6">The sequence shown here is derived from an EMBL/GenBank/DDBJ whole genome shotgun (WGS) entry which is preliminary data.</text>
</comment>
<feature type="domain" description="4'-phosphopantetheinyl transferase" evidence="4">
    <location>
        <begin position="162"/>
        <end position="247"/>
    </location>
</feature>
<evidence type="ECO:0000313" key="7">
    <source>
        <dbReference type="Proteomes" id="UP000285596"/>
    </source>
</evidence>
<dbReference type="Gene3D" id="3.90.470.20">
    <property type="entry name" value="4'-phosphopantetheinyl transferase domain"/>
    <property type="match status" value="2"/>
</dbReference>
<dbReference type="InterPro" id="IPR055066">
    <property type="entry name" value="AASDHPPT_N"/>
</dbReference>
<feature type="compositionally biased region" description="Low complexity" evidence="3">
    <location>
        <begin position="7"/>
        <end position="18"/>
    </location>
</feature>
<dbReference type="InterPro" id="IPR050559">
    <property type="entry name" value="P-Pant_transferase_sf"/>
</dbReference>
<reference evidence="6 7" key="1">
    <citation type="submission" date="2018-08" db="EMBL/GenBank/DDBJ databases">
        <title>Streptomyces globisporus 1912-4Crt, whole genome shotgun sequence.</title>
        <authorList>
            <person name="Matselyukh B."/>
        </authorList>
    </citation>
    <scope>NUCLEOTIDE SEQUENCE [LARGE SCALE GENOMIC DNA]</scope>
    <source>
        <strain evidence="6 7">1912-4Crt</strain>
    </source>
</reference>
<dbReference type="GO" id="GO:0005829">
    <property type="term" value="C:cytosol"/>
    <property type="evidence" value="ECO:0007669"/>
    <property type="project" value="TreeGrafter"/>
</dbReference>
<feature type="domain" description="4'-phosphopantetheinyl transferase N-terminal" evidence="5">
    <location>
        <begin position="81"/>
        <end position="159"/>
    </location>
</feature>
<proteinExistence type="inferred from homology"/>
<dbReference type="SUPFAM" id="SSF56214">
    <property type="entry name" value="4'-phosphopantetheinyl transferase"/>
    <property type="match status" value="2"/>
</dbReference>
<dbReference type="AlphaFoldDB" id="A0A423US72"/>
<dbReference type="EMBL" id="QWFA01000207">
    <property type="protein sequence ID" value="ROV65197.1"/>
    <property type="molecule type" value="Genomic_DNA"/>
</dbReference>